<gene>
    <name evidence="9" type="ordered locus">AXX17_At1g46470</name>
</gene>
<dbReference type="Pfam" id="PF06454">
    <property type="entry name" value="THH1_TOM1-3_dom"/>
    <property type="match status" value="1"/>
</dbReference>
<evidence type="ECO:0000259" key="8">
    <source>
        <dbReference type="Pfam" id="PF06454"/>
    </source>
</evidence>
<dbReference type="GO" id="GO:0005774">
    <property type="term" value="C:vacuolar membrane"/>
    <property type="evidence" value="ECO:0007669"/>
    <property type="project" value="UniProtKB-SubCell"/>
</dbReference>
<evidence type="ECO:0000256" key="6">
    <source>
        <dbReference type="ARBA" id="ARBA00023136"/>
    </source>
</evidence>
<dbReference type="InterPro" id="IPR040226">
    <property type="entry name" value="THH1/TOM1/TOM3"/>
</dbReference>
<feature type="transmembrane region" description="Helical" evidence="7">
    <location>
        <begin position="162"/>
        <end position="184"/>
    </location>
</feature>
<dbReference type="EMBL" id="LUHQ01000001">
    <property type="protein sequence ID" value="OAP17194.1"/>
    <property type="molecule type" value="Genomic_DNA"/>
</dbReference>
<organism evidence="9 10">
    <name type="scientific">Arabidopsis thaliana</name>
    <name type="common">Mouse-ear cress</name>
    <dbReference type="NCBI Taxonomy" id="3702"/>
    <lineage>
        <taxon>Eukaryota</taxon>
        <taxon>Viridiplantae</taxon>
        <taxon>Streptophyta</taxon>
        <taxon>Embryophyta</taxon>
        <taxon>Tracheophyta</taxon>
        <taxon>Spermatophyta</taxon>
        <taxon>Magnoliopsida</taxon>
        <taxon>eudicotyledons</taxon>
        <taxon>Gunneridae</taxon>
        <taxon>Pentapetalae</taxon>
        <taxon>rosids</taxon>
        <taxon>malvids</taxon>
        <taxon>Brassicales</taxon>
        <taxon>Brassicaceae</taxon>
        <taxon>Camelineae</taxon>
        <taxon>Arabidopsis</taxon>
    </lineage>
</organism>
<feature type="transmembrane region" description="Helical" evidence="7">
    <location>
        <begin position="22"/>
        <end position="46"/>
    </location>
</feature>
<dbReference type="PANTHER" id="PTHR31142:SF46">
    <property type="entry name" value="TOBAMOVIRUS MULTIPLICATION PROTEIN 3"/>
    <property type="match status" value="1"/>
</dbReference>
<dbReference type="AlphaFoldDB" id="A0A178WGE8"/>
<name>A0A178WGE8_ARATH</name>
<dbReference type="InterPro" id="IPR009457">
    <property type="entry name" value="THH1/TOM1/TOM3_dom"/>
</dbReference>
<protein>
    <recommendedName>
        <fullName evidence="8">THH1/TOM1/TOM3 domain-containing protein</fullName>
    </recommendedName>
</protein>
<evidence type="ECO:0000313" key="10">
    <source>
        <dbReference type="Proteomes" id="UP000078284"/>
    </source>
</evidence>
<feature type="transmembrane region" description="Helical" evidence="7">
    <location>
        <begin position="58"/>
        <end position="76"/>
    </location>
</feature>
<evidence type="ECO:0000256" key="4">
    <source>
        <dbReference type="ARBA" id="ARBA00022692"/>
    </source>
</evidence>
<dbReference type="ExpressionAtlas" id="A0A178WGE8">
    <property type="expression patterns" value="baseline and differential"/>
</dbReference>
<sequence length="277" mass="31877">MMVSSSIWWSDVNDSPIWQDRIFNLLAILYGIVSIYSVIHLVRLQLRVPDYVLTTSKVFSFFHFVMHGVRAVVFVFRRNVLNMHSQIMQHILLDIPSLAFFTTYAALILLWAGIYHQARAESTDGLMSIFFTINAIVYVVQISLWLLWMWKPVGVMLILSKMFLAGVSLFVALGFLLYGGRLFLMLQRFPKQSKGRSKKRKEVGSVTTICFTGFLIRCIMMCFATFYDGANLDVMDNPVLNLIYHLLVELIPFSLVLFIVRILPPKRGIRPEGVHKD</sequence>
<keyword evidence="4 7" id="KW-0812">Transmembrane</keyword>
<reference evidence="10" key="1">
    <citation type="journal article" date="2016" name="Proc. Natl. Acad. Sci. U.S.A.">
        <title>Chromosome-level assembly of Arabidopsis thaliana Ler reveals the extent of translocation and inversion polymorphisms.</title>
        <authorList>
            <person name="Zapata L."/>
            <person name="Ding J."/>
            <person name="Willing E.M."/>
            <person name="Hartwig B."/>
            <person name="Bezdan D."/>
            <person name="Jiao W.B."/>
            <person name="Patel V."/>
            <person name="Velikkakam James G."/>
            <person name="Koornneef M."/>
            <person name="Ossowski S."/>
            <person name="Schneeberger K."/>
        </authorList>
    </citation>
    <scope>NUCLEOTIDE SEQUENCE [LARGE SCALE GENOMIC DNA]</scope>
    <source>
        <strain evidence="10">cv. Landsberg erecta</strain>
    </source>
</reference>
<accession>A0A178WGE8</accession>
<evidence type="ECO:0000256" key="3">
    <source>
        <dbReference type="ARBA" id="ARBA00022554"/>
    </source>
</evidence>
<feature type="transmembrane region" description="Helical" evidence="7">
    <location>
        <begin position="96"/>
        <end position="114"/>
    </location>
</feature>
<dbReference type="PANTHER" id="PTHR31142">
    <property type="entry name" value="TOBAMOVIRUS MULTIPLICATION PROTEIN 1-LIKE ISOFORM X1"/>
    <property type="match status" value="1"/>
</dbReference>
<comment type="subcellular location">
    <subcellularLocation>
        <location evidence="1">Vacuole membrane</location>
        <topology evidence="1">Multi-pass membrane protein</topology>
    </subcellularLocation>
</comment>
<dbReference type="Proteomes" id="UP000078284">
    <property type="component" value="Chromosome 1"/>
</dbReference>
<keyword evidence="3" id="KW-0926">Vacuole</keyword>
<comment type="caution">
    <text evidence="9">The sequence shown here is derived from an EMBL/GenBank/DDBJ whole genome shotgun (WGS) entry which is preliminary data.</text>
</comment>
<feature type="transmembrane region" description="Helical" evidence="7">
    <location>
        <begin position="205"/>
        <end position="227"/>
    </location>
</feature>
<keyword evidence="5 7" id="KW-1133">Transmembrane helix</keyword>
<evidence type="ECO:0000256" key="5">
    <source>
        <dbReference type="ARBA" id="ARBA00022989"/>
    </source>
</evidence>
<keyword evidence="6 7" id="KW-0472">Membrane</keyword>
<evidence type="ECO:0000256" key="7">
    <source>
        <dbReference type="SAM" id="Phobius"/>
    </source>
</evidence>
<evidence type="ECO:0000256" key="2">
    <source>
        <dbReference type="ARBA" id="ARBA00006779"/>
    </source>
</evidence>
<comment type="similarity">
    <text evidence="2">Belongs to the plant tobamovirus multiplication TOM1 protein family.</text>
</comment>
<feature type="transmembrane region" description="Helical" evidence="7">
    <location>
        <begin position="126"/>
        <end position="150"/>
    </location>
</feature>
<feature type="transmembrane region" description="Helical" evidence="7">
    <location>
        <begin position="239"/>
        <end position="260"/>
    </location>
</feature>
<proteinExistence type="inferred from homology"/>
<evidence type="ECO:0000256" key="1">
    <source>
        <dbReference type="ARBA" id="ARBA00004128"/>
    </source>
</evidence>
<evidence type="ECO:0000313" key="9">
    <source>
        <dbReference type="EMBL" id="OAP17194.1"/>
    </source>
</evidence>
<feature type="domain" description="THH1/TOM1/TOM3" evidence="8">
    <location>
        <begin position="6"/>
        <end position="269"/>
    </location>
</feature>